<feature type="transmembrane region" description="Helical" evidence="5">
    <location>
        <begin position="393"/>
        <end position="411"/>
    </location>
</feature>
<evidence type="ECO:0000256" key="3">
    <source>
        <dbReference type="ARBA" id="ARBA00022989"/>
    </source>
</evidence>
<proteinExistence type="predicted"/>
<evidence type="ECO:0000256" key="1">
    <source>
        <dbReference type="ARBA" id="ARBA00004651"/>
    </source>
</evidence>
<feature type="transmembrane region" description="Helical" evidence="5">
    <location>
        <begin position="46"/>
        <end position="64"/>
    </location>
</feature>
<evidence type="ECO:0000256" key="5">
    <source>
        <dbReference type="SAM" id="Phobius"/>
    </source>
</evidence>
<feature type="domain" description="Major facilitator superfamily (MFS) profile" evidence="6">
    <location>
        <begin position="1"/>
        <end position="416"/>
    </location>
</feature>
<dbReference type="InterPro" id="IPR020846">
    <property type="entry name" value="MFS_dom"/>
</dbReference>
<dbReference type="InterPro" id="IPR036259">
    <property type="entry name" value="MFS_trans_sf"/>
</dbReference>
<evidence type="ECO:0000313" key="8">
    <source>
        <dbReference type="Proteomes" id="UP001597402"/>
    </source>
</evidence>
<comment type="caution">
    <text evidence="7">The sequence shown here is derived from an EMBL/GenBank/DDBJ whole genome shotgun (WGS) entry which is preliminary data.</text>
</comment>
<keyword evidence="4 5" id="KW-0472">Membrane</keyword>
<dbReference type="SUPFAM" id="SSF103473">
    <property type="entry name" value="MFS general substrate transporter"/>
    <property type="match status" value="1"/>
</dbReference>
<accession>A0ABW4X9U8</accession>
<dbReference type="PROSITE" id="PS50850">
    <property type="entry name" value="MFS"/>
    <property type="match status" value="1"/>
</dbReference>
<feature type="transmembrane region" description="Helical" evidence="5">
    <location>
        <begin position="328"/>
        <end position="350"/>
    </location>
</feature>
<keyword evidence="2 5" id="KW-0812">Transmembrane</keyword>
<keyword evidence="8" id="KW-1185">Reference proteome</keyword>
<evidence type="ECO:0000256" key="4">
    <source>
        <dbReference type="ARBA" id="ARBA00023136"/>
    </source>
</evidence>
<evidence type="ECO:0000256" key="2">
    <source>
        <dbReference type="ARBA" id="ARBA00022692"/>
    </source>
</evidence>
<dbReference type="InterPro" id="IPR011701">
    <property type="entry name" value="MFS"/>
</dbReference>
<dbReference type="Proteomes" id="UP001597402">
    <property type="component" value="Unassembled WGS sequence"/>
</dbReference>
<feature type="transmembrane region" description="Helical" evidence="5">
    <location>
        <begin position="303"/>
        <end position="322"/>
    </location>
</feature>
<protein>
    <submittedName>
        <fullName evidence="7">MFS transporter</fullName>
    </submittedName>
</protein>
<feature type="transmembrane region" description="Helical" evidence="5">
    <location>
        <begin position="235"/>
        <end position="258"/>
    </location>
</feature>
<evidence type="ECO:0000313" key="7">
    <source>
        <dbReference type="EMBL" id="MFD2091593.1"/>
    </source>
</evidence>
<keyword evidence="3 5" id="KW-1133">Transmembrane helix</keyword>
<feature type="transmembrane region" description="Helical" evidence="5">
    <location>
        <begin position="169"/>
        <end position="194"/>
    </location>
</feature>
<dbReference type="InterPro" id="IPR005829">
    <property type="entry name" value="Sugar_transporter_CS"/>
</dbReference>
<feature type="transmembrane region" description="Helical" evidence="5">
    <location>
        <begin position="270"/>
        <end position="291"/>
    </location>
</feature>
<dbReference type="PROSITE" id="PS00216">
    <property type="entry name" value="SUGAR_TRANSPORT_1"/>
    <property type="match status" value="1"/>
</dbReference>
<organism evidence="7 8">
    <name type="scientific">Blastococcus deserti</name>
    <dbReference type="NCBI Taxonomy" id="2259033"/>
    <lineage>
        <taxon>Bacteria</taxon>
        <taxon>Bacillati</taxon>
        <taxon>Actinomycetota</taxon>
        <taxon>Actinomycetes</taxon>
        <taxon>Geodermatophilales</taxon>
        <taxon>Geodermatophilaceae</taxon>
        <taxon>Blastococcus</taxon>
    </lineage>
</organism>
<gene>
    <name evidence="7" type="ORF">ACFSHS_08400</name>
</gene>
<sequence length="444" mass="43628">MSAPATVRAATRRLVGLTALRWLPVGLTAPITVLLAQARGLTLTEIGLLFTVHGVVIMGLELPTGGLADVLGRRPVVVAGALLHLVSCLLCATATDFAGFLAGVLCLGIGRALDSGPVEAWYVDTVHRLDPRADVAPGLARHAAADGGGLAVGAVAGGLLPLLSGGAGAGALAVPFLAAAALDVVLVVAVVRLLGEVRPPRAGSVRGALAAGVRAVPATVTGAVRLSVTDRAMRLVLLVTAVGGVGLVGCELLGPVRFADLAGDRDDGAAVYGVVLAASFAAAALGAVAAPRLRHLLRGSTRAGCAVLSVLGAIAMAGLAGPDVLAPAAVAFAAYYVAHGASWPLLSAVLHGRVTAAHRATAVSAMSLAMAVGCVAGNLVVPPLATAFGGETAFLAVAAVLLLATLACLRLPPDTSVAAVRGSVRAASPAASGAAPTMIDSARA</sequence>
<feature type="transmembrane region" description="Helical" evidence="5">
    <location>
        <begin position="76"/>
        <end position="95"/>
    </location>
</feature>
<dbReference type="Gene3D" id="1.20.1250.20">
    <property type="entry name" value="MFS general substrate transporter like domains"/>
    <property type="match status" value="1"/>
</dbReference>
<dbReference type="CDD" id="cd06174">
    <property type="entry name" value="MFS"/>
    <property type="match status" value="1"/>
</dbReference>
<dbReference type="InterPro" id="IPR053160">
    <property type="entry name" value="MFS_DHA3_Transporter"/>
</dbReference>
<name>A0ABW4X9U8_9ACTN</name>
<dbReference type="RefSeq" id="WP_376874030.1">
    <property type="nucleotide sequence ID" value="NZ_JBHUHP010000009.1"/>
</dbReference>
<dbReference type="PANTHER" id="PTHR23530">
    <property type="entry name" value="TRANSPORT PROTEIN-RELATED"/>
    <property type="match status" value="1"/>
</dbReference>
<dbReference type="Pfam" id="PF07690">
    <property type="entry name" value="MFS_1"/>
    <property type="match status" value="1"/>
</dbReference>
<dbReference type="EMBL" id="JBHUHP010000009">
    <property type="protein sequence ID" value="MFD2091593.1"/>
    <property type="molecule type" value="Genomic_DNA"/>
</dbReference>
<dbReference type="PANTHER" id="PTHR23530:SF1">
    <property type="entry name" value="PERMEASE, MAJOR FACILITATOR SUPERFAMILY-RELATED"/>
    <property type="match status" value="1"/>
</dbReference>
<evidence type="ECO:0000259" key="6">
    <source>
        <dbReference type="PROSITE" id="PS50850"/>
    </source>
</evidence>
<comment type="subcellular location">
    <subcellularLocation>
        <location evidence="1">Cell membrane</location>
        <topology evidence="1">Multi-pass membrane protein</topology>
    </subcellularLocation>
</comment>
<feature type="transmembrane region" description="Helical" evidence="5">
    <location>
        <begin position="362"/>
        <end position="381"/>
    </location>
</feature>
<reference evidence="8" key="1">
    <citation type="journal article" date="2019" name="Int. J. Syst. Evol. Microbiol.">
        <title>The Global Catalogue of Microorganisms (GCM) 10K type strain sequencing project: providing services to taxonomists for standard genome sequencing and annotation.</title>
        <authorList>
            <consortium name="The Broad Institute Genomics Platform"/>
            <consortium name="The Broad Institute Genome Sequencing Center for Infectious Disease"/>
            <person name="Wu L."/>
            <person name="Ma J."/>
        </authorList>
    </citation>
    <scope>NUCLEOTIDE SEQUENCE [LARGE SCALE GENOMIC DNA]</scope>
    <source>
        <strain evidence="8">JCM 3338</strain>
    </source>
</reference>